<name>A0AC35TTZ6_9BILA</name>
<organism evidence="1 2">
    <name type="scientific">Rhabditophanes sp. KR3021</name>
    <dbReference type="NCBI Taxonomy" id="114890"/>
    <lineage>
        <taxon>Eukaryota</taxon>
        <taxon>Metazoa</taxon>
        <taxon>Ecdysozoa</taxon>
        <taxon>Nematoda</taxon>
        <taxon>Chromadorea</taxon>
        <taxon>Rhabditida</taxon>
        <taxon>Tylenchina</taxon>
        <taxon>Panagrolaimomorpha</taxon>
        <taxon>Strongyloidoidea</taxon>
        <taxon>Alloionematidae</taxon>
        <taxon>Rhabditophanes</taxon>
    </lineage>
</organism>
<evidence type="ECO:0000313" key="1">
    <source>
        <dbReference type="Proteomes" id="UP000095286"/>
    </source>
</evidence>
<accession>A0AC35TTZ6</accession>
<dbReference type="WBParaSite" id="RSKR_0000392500.1">
    <property type="protein sequence ID" value="RSKR_0000392500.1"/>
    <property type="gene ID" value="RSKR_0000392500"/>
</dbReference>
<proteinExistence type="predicted"/>
<protein>
    <submittedName>
        <fullName evidence="2">HSF_DOMAIN domain-containing protein</fullName>
    </submittedName>
</protein>
<evidence type="ECO:0000313" key="2">
    <source>
        <dbReference type="WBParaSite" id="RSKR_0000392500.1"/>
    </source>
</evidence>
<sequence length="151" mass="17601">MVAVNSVETNSDSDSCTVKRDEPILSPDKSDHMVPQNFKRKCGPDDLPHDFINNQETIKIDEDAVKLHITNNFPTKFMHNSKTITIRPLEKPIDYTKWAMYLKEVFASYGSITGWHTIPFVGKEFYTNLKHHKNQKKLRRYLLPVLRKTII</sequence>
<reference evidence="2" key="1">
    <citation type="submission" date="2016-11" db="UniProtKB">
        <authorList>
            <consortium name="WormBaseParasite"/>
        </authorList>
    </citation>
    <scope>IDENTIFICATION</scope>
    <source>
        <strain evidence="2">KR3021</strain>
    </source>
</reference>
<dbReference type="Proteomes" id="UP000095286">
    <property type="component" value="Unplaced"/>
</dbReference>